<sequence length="80" mass="8054">MADAMGPPQAARAGSFRWTASTSAGPRCEPDAVAAVGPVGVGVRALEKVASLTAEAETNTACLPLSAVDVVIIFTAERPT</sequence>
<gene>
    <name evidence="2" type="ORF">PTRG_05464</name>
</gene>
<dbReference type="EMBL" id="DS231619">
    <property type="protein sequence ID" value="EDU48384.1"/>
    <property type="molecule type" value="Genomic_DNA"/>
</dbReference>
<name>B2W6M6_PYRTR</name>
<organism evidence="2 3">
    <name type="scientific">Pyrenophora tritici-repentis (strain Pt-1C-BFP)</name>
    <name type="common">Wheat tan spot fungus</name>
    <name type="synonym">Drechslera tritici-repentis</name>
    <dbReference type="NCBI Taxonomy" id="426418"/>
    <lineage>
        <taxon>Eukaryota</taxon>
        <taxon>Fungi</taxon>
        <taxon>Dikarya</taxon>
        <taxon>Ascomycota</taxon>
        <taxon>Pezizomycotina</taxon>
        <taxon>Dothideomycetes</taxon>
        <taxon>Pleosporomycetidae</taxon>
        <taxon>Pleosporales</taxon>
        <taxon>Pleosporineae</taxon>
        <taxon>Pleosporaceae</taxon>
        <taxon>Pyrenophora</taxon>
    </lineage>
</organism>
<dbReference type="Proteomes" id="UP000001471">
    <property type="component" value="Unassembled WGS sequence"/>
</dbReference>
<evidence type="ECO:0000313" key="2">
    <source>
        <dbReference type="EMBL" id="EDU48384.1"/>
    </source>
</evidence>
<evidence type="ECO:0000313" key="3">
    <source>
        <dbReference type="Proteomes" id="UP000001471"/>
    </source>
</evidence>
<dbReference type="InParanoid" id="B2W6M6"/>
<accession>B2W6M6</accession>
<dbReference type="HOGENOM" id="CLU_2590935_0_0_1"/>
<evidence type="ECO:0000256" key="1">
    <source>
        <dbReference type="SAM" id="MobiDB-lite"/>
    </source>
</evidence>
<protein>
    <submittedName>
        <fullName evidence="2">Uncharacterized protein</fullName>
    </submittedName>
</protein>
<feature type="region of interest" description="Disordered" evidence="1">
    <location>
        <begin position="1"/>
        <end position="25"/>
    </location>
</feature>
<dbReference type="AlphaFoldDB" id="B2W6M6"/>
<proteinExistence type="predicted"/>
<reference evidence="3" key="1">
    <citation type="journal article" date="2013" name="G3 (Bethesda)">
        <title>Comparative genomics of a plant-pathogenic fungus, Pyrenophora tritici-repentis, reveals transduplication and the impact of repeat elements on pathogenicity and population divergence.</title>
        <authorList>
            <person name="Manning V.A."/>
            <person name="Pandelova I."/>
            <person name="Dhillon B."/>
            <person name="Wilhelm L.J."/>
            <person name="Goodwin S.B."/>
            <person name="Berlin A.M."/>
            <person name="Figueroa M."/>
            <person name="Freitag M."/>
            <person name="Hane J.K."/>
            <person name="Henrissat B."/>
            <person name="Holman W.H."/>
            <person name="Kodira C.D."/>
            <person name="Martin J."/>
            <person name="Oliver R.P."/>
            <person name="Robbertse B."/>
            <person name="Schackwitz W."/>
            <person name="Schwartz D.C."/>
            <person name="Spatafora J.W."/>
            <person name="Turgeon B.G."/>
            <person name="Yandava C."/>
            <person name="Young S."/>
            <person name="Zhou S."/>
            <person name="Zeng Q."/>
            <person name="Grigoriev I.V."/>
            <person name="Ma L.-J."/>
            <person name="Ciuffetti L.M."/>
        </authorList>
    </citation>
    <scope>NUCLEOTIDE SEQUENCE [LARGE SCALE GENOMIC DNA]</scope>
    <source>
        <strain evidence="3">Pt-1C-BFP</strain>
    </source>
</reference>